<reference evidence="2" key="1">
    <citation type="journal article" date="2019" name="Int. J. Syst. Evol. Microbiol.">
        <title>The Global Catalogue of Microorganisms (GCM) 10K type strain sequencing project: providing services to taxonomists for standard genome sequencing and annotation.</title>
        <authorList>
            <consortium name="The Broad Institute Genomics Platform"/>
            <consortium name="The Broad Institute Genome Sequencing Center for Infectious Disease"/>
            <person name="Wu L."/>
            <person name="Ma J."/>
        </authorList>
    </citation>
    <scope>NUCLEOTIDE SEQUENCE [LARGE SCALE GENOMIC DNA]</scope>
    <source>
        <strain evidence="2">CGMCC 1.16026</strain>
    </source>
</reference>
<evidence type="ECO:0000313" key="2">
    <source>
        <dbReference type="Proteomes" id="UP001596391"/>
    </source>
</evidence>
<gene>
    <name evidence="1" type="ORF">ACFQBQ_07755</name>
</gene>
<accession>A0ABW1Z7V9</accession>
<protein>
    <submittedName>
        <fullName evidence="1">Uncharacterized protein</fullName>
    </submittedName>
</protein>
<comment type="caution">
    <text evidence="1">The sequence shown here is derived from an EMBL/GenBank/DDBJ whole genome shotgun (WGS) entry which is preliminary data.</text>
</comment>
<dbReference type="RefSeq" id="WP_263371851.1">
    <property type="nucleotide sequence ID" value="NZ_JAGSYD010000003.1"/>
</dbReference>
<organism evidence="1 2">
    <name type="scientific">Granulicella cerasi</name>
    <dbReference type="NCBI Taxonomy" id="741063"/>
    <lineage>
        <taxon>Bacteria</taxon>
        <taxon>Pseudomonadati</taxon>
        <taxon>Acidobacteriota</taxon>
        <taxon>Terriglobia</taxon>
        <taxon>Terriglobales</taxon>
        <taxon>Acidobacteriaceae</taxon>
        <taxon>Granulicella</taxon>
    </lineage>
</organism>
<proteinExistence type="predicted"/>
<evidence type="ECO:0000313" key="1">
    <source>
        <dbReference type="EMBL" id="MFC6645482.1"/>
    </source>
</evidence>
<dbReference type="Proteomes" id="UP001596391">
    <property type="component" value="Unassembled WGS sequence"/>
</dbReference>
<sequence>MSDRLFNNSTPTKIRLQNWGYIFVKNTTCRSCEQQVEVWKTKNGKDVLYDPASTSREAMTCHFVSCPVRSGRRAAKADIEERSSDRPANMADAMQQSVTDDIQRMLQQIHARHHAQAVVIVYPDGAWQAVWTETAHAEDVRTNMITAANGVRVHMQGARR</sequence>
<keyword evidence="2" id="KW-1185">Reference proteome</keyword>
<dbReference type="EMBL" id="JBHSWI010000001">
    <property type="protein sequence ID" value="MFC6645482.1"/>
    <property type="molecule type" value="Genomic_DNA"/>
</dbReference>
<name>A0ABW1Z7V9_9BACT</name>